<accession>A0A6M2EAV5</accession>
<dbReference type="InterPro" id="IPR043519">
    <property type="entry name" value="NT_sf"/>
</dbReference>
<dbReference type="Pfam" id="PF26180">
    <property type="entry name" value="PAP-OAS1"/>
    <property type="match status" value="1"/>
</dbReference>
<dbReference type="Gene3D" id="1.10.1410.10">
    <property type="match status" value="1"/>
</dbReference>
<evidence type="ECO:0000313" key="4">
    <source>
        <dbReference type="EMBL" id="NUU81971.1"/>
    </source>
</evidence>
<dbReference type="Gene3D" id="3.30.460.10">
    <property type="entry name" value="Beta Polymerase, domain 2"/>
    <property type="match status" value="1"/>
</dbReference>
<name>A0A6M2EAV5_9ROSI</name>
<sequence length="313" mass="35030">MGDLQVCDFPTENGHLHQNHHQNDHDHHHGLLGSGQDPVSPSFSSNPDPWSIVEENWERAEEFTREIVYRIHPTVESNFKRKQVIGYVQRLVKSSLGFEVFPYGSVPLKTYLPDGDIDLTAISSPAIEEALVSDIHAVLRREELNEDSTFEVKDVHCIDAEVKLIKCVVQNTVVDISFNQLGGLCTLCFLEEVDRLVGKNHLFKRSIILIKAWCYYESRILGAHHGLISTYALETLILYIFHLFHCSLNGPLAVRFRGLNSLDCACASSIEILPCACSISMCANCSVLCIHEPLNVHAFSVGSLQISGLLQHV</sequence>
<proteinExistence type="predicted"/>
<dbReference type="InterPro" id="IPR058920">
    <property type="entry name" value="PAP-OAS1-bd-rel"/>
</dbReference>
<feature type="domain" description="PAP/OAS1 substrate-binding-related" evidence="3">
    <location>
        <begin position="197"/>
        <end position="260"/>
    </location>
</feature>
<dbReference type="SUPFAM" id="SSF81301">
    <property type="entry name" value="Nucleotidyltransferase"/>
    <property type="match status" value="1"/>
</dbReference>
<feature type="region of interest" description="Disordered" evidence="1">
    <location>
        <begin position="9"/>
        <end position="47"/>
    </location>
</feature>
<reference evidence="4" key="1">
    <citation type="submission" date="2020-03" db="EMBL/GenBank/DDBJ databases">
        <authorList>
            <person name="Zhang R."/>
        </authorList>
    </citation>
    <scope>NUCLEOTIDE SEQUENCE</scope>
</reference>
<feature type="domain" description="Poly(A) RNA polymerase mitochondrial-like central palm" evidence="2">
    <location>
        <begin position="66"/>
        <end position="184"/>
    </location>
</feature>
<evidence type="ECO:0000256" key="1">
    <source>
        <dbReference type="SAM" id="MobiDB-lite"/>
    </source>
</evidence>
<dbReference type="InterPro" id="IPR058921">
    <property type="entry name" value="PAP/OAS1-rel"/>
</dbReference>
<evidence type="ECO:0000259" key="3">
    <source>
        <dbReference type="Pfam" id="PF26180"/>
    </source>
</evidence>
<evidence type="ECO:0008006" key="5">
    <source>
        <dbReference type="Google" id="ProtNLM"/>
    </source>
</evidence>
<dbReference type="Pfam" id="PF22600">
    <property type="entry name" value="MTPAP-like_central"/>
    <property type="match status" value="1"/>
</dbReference>
<evidence type="ECO:0000259" key="2">
    <source>
        <dbReference type="Pfam" id="PF22600"/>
    </source>
</evidence>
<protein>
    <recommendedName>
        <fullName evidence="5">Polymerase nucleotidyl transferase domain-containing protein</fullName>
    </recommendedName>
</protein>
<dbReference type="PANTHER" id="PTHR45979">
    <property type="entry name" value="PAP/OAS1 SUBSTRATE-BINDING DOMAIN SUPERFAMILY"/>
    <property type="match status" value="1"/>
</dbReference>
<dbReference type="InterPro" id="IPR054708">
    <property type="entry name" value="MTPAP-like_central"/>
</dbReference>
<dbReference type="EMBL" id="GILB01001638">
    <property type="protein sequence ID" value="NUU81971.1"/>
    <property type="molecule type" value="Transcribed_RNA"/>
</dbReference>
<organism evidence="4">
    <name type="scientific">Populus davidiana</name>
    <dbReference type="NCBI Taxonomy" id="266767"/>
    <lineage>
        <taxon>Eukaryota</taxon>
        <taxon>Viridiplantae</taxon>
        <taxon>Streptophyta</taxon>
        <taxon>Embryophyta</taxon>
        <taxon>Tracheophyta</taxon>
        <taxon>Spermatophyta</taxon>
        <taxon>Magnoliopsida</taxon>
        <taxon>eudicotyledons</taxon>
        <taxon>Gunneridae</taxon>
        <taxon>Pentapetalae</taxon>
        <taxon>rosids</taxon>
        <taxon>fabids</taxon>
        <taxon>Malpighiales</taxon>
        <taxon>Salicaceae</taxon>
        <taxon>Saliceae</taxon>
        <taxon>Populus</taxon>
    </lineage>
</organism>
<dbReference type="CDD" id="cd05402">
    <property type="entry name" value="NT_PAP_TUTase"/>
    <property type="match status" value="1"/>
</dbReference>
<dbReference type="AlphaFoldDB" id="A0A6M2EAV5"/>
<dbReference type="PANTHER" id="PTHR45979:SF31">
    <property type="entry name" value="POLYMERASE NUCLEOTIDYL TRANSFERASE DOMAIN-CONTAINING PROTEIN"/>
    <property type="match status" value="1"/>
</dbReference>